<dbReference type="OrthoDB" id="9762883at2"/>
<name>A0A2U3LR84_9FIRM</name>
<dbReference type="SUPFAM" id="SSF69304">
    <property type="entry name" value="Tricorn protease N-terminal domain"/>
    <property type="match status" value="1"/>
</dbReference>
<dbReference type="AlphaFoldDB" id="A0A2U3LR84"/>
<reference evidence="2" key="1">
    <citation type="submission" date="2018-02" db="EMBL/GenBank/DDBJ databases">
        <authorList>
            <person name="Hausmann B."/>
        </authorList>
    </citation>
    <scope>NUCLEOTIDE SEQUENCE [LARGE SCALE GENOMIC DNA]</scope>
    <source>
        <strain evidence="2">Peat soil MAG SbF1</strain>
    </source>
</reference>
<protein>
    <submittedName>
        <fullName evidence="1">Uncharacterized protein</fullName>
    </submittedName>
</protein>
<accession>A0A2U3LR84</accession>
<dbReference type="InterPro" id="IPR011042">
    <property type="entry name" value="6-blade_b-propeller_TolB-like"/>
</dbReference>
<proteinExistence type="predicted"/>
<evidence type="ECO:0000313" key="1">
    <source>
        <dbReference type="EMBL" id="SPF54435.1"/>
    </source>
</evidence>
<dbReference type="Proteomes" id="UP000238916">
    <property type="component" value="Unassembled WGS sequence"/>
</dbReference>
<sequence length="148" mass="16790">MNYGKTLGILNVLTGTFESLIPQGQTAMTPYYSANGKNILYASSVEIKNIQGIGQWIKVKHPIYKINIETKKITQLTNSLNGFDFAPVYISNKDIVFLRADSVGNVSMWELEDGNETKIIDGLVFYSDQYKTQNYYGHFNNSYYIDFG</sequence>
<organism evidence="1 2">
    <name type="scientific">Candidatus Desulfosporosinus infrequens</name>
    <dbReference type="NCBI Taxonomy" id="2043169"/>
    <lineage>
        <taxon>Bacteria</taxon>
        <taxon>Bacillati</taxon>
        <taxon>Bacillota</taxon>
        <taxon>Clostridia</taxon>
        <taxon>Eubacteriales</taxon>
        <taxon>Desulfitobacteriaceae</taxon>
        <taxon>Desulfosporosinus</taxon>
    </lineage>
</organism>
<evidence type="ECO:0000313" key="2">
    <source>
        <dbReference type="Proteomes" id="UP000238916"/>
    </source>
</evidence>
<dbReference type="EMBL" id="OMOF01000724">
    <property type="protein sequence ID" value="SPF54435.1"/>
    <property type="molecule type" value="Genomic_DNA"/>
</dbReference>
<dbReference type="Gene3D" id="2.120.10.30">
    <property type="entry name" value="TolB, C-terminal domain"/>
    <property type="match status" value="1"/>
</dbReference>
<gene>
    <name evidence="1" type="ORF">SBF1_7500002</name>
</gene>